<dbReference type="PROSITE" id="PS00194">
    <property type="entry name" value="THIOREDOXIN_1"/>
    <property type="match status" value="1"/>
</dbReference>
<sequence>MTLRKLLLSVIVGATFVACGSSDSAAKETNTKPEMTQVKEGEPIVYTLNSTISPDKQLPTVIDFSATWCGPCRRFAPIFEETAKEYKGKAIFMSVDVDNSPETARQFEVSAIPQVSILMPDGTITSTVGFMDKDQFVDFISKAVK</sequence>
<keyword evidence="8" id="KW-1185">Reference proteome</keyword>
<organism evidence="7 8">
    <name type="scientific">Duncaniella dubosii</name>
    <dbReference type="NCBI Taxonomy" id="2518971"/>
    <lineage>
        <taxon>Bacteria</taxon>
        <taxon>Pseudomonadati</taxon>
        <taxon>Bacteroidota</taxon>
        <taxon>Bacteroidia</taxon>
        <taxon>Bacteroidales</taxon>
        <taxon>Muribaculaceae</taxon>
        <taxon>Duncaniella</taxon>
    </lineage>
</organism>
<dbReference type="InterPro" id="IPR036249">
    <property type="entry name" value="Thioredoxin-like_sf"/>
</dbReference>
<evidence type="ECO:0000259" key="6">
    <source>
        <dbReference type="PROSITE" id="PS51352"/>
    </source>
</evidence>
<name>A0A4P7W189_9BACT</name>
<dbReference type="KEGG" id="ddb:E7747_04745"/>
<keyword evidence="1" id="KW-0813">Transport</keyword>
<accession>A0A4P7W189</accession>
<gene>
    <name evidence="7" type="ORF">E7747_04745</name>
</gene>
<feature type="domain" description="Thioredoxin" evidence="6">
    <location>
        <begin position="24"/>
        <end position="145"/>
    </location>
</feature>
<feature type="signal peptide" evidence="5">
    <location>
        <begin position="1"/>
        <end position="20"/>
    </location>
</feature>
<evidence type="ECO:0000256" key="3">
    <source>
        <dbReference type="ARBA" id="ARBA00023157"/>
    </source>
</evidence>
<dbReference type="Pfam" id="PF00085">
    <property type="entry name" value="Thioredoxin"/>
    <property type="match status" value="1"/>
</dbReference>
<dbReference type="GO" id="GO:0015035">
    <property type="term" value="F:protein-disulfide reductase activity"/>
    <property type="evidence" value="ECO:0007669"/>
    <property type="project" value="TreeGrafter"/>
</dbReference>
<dbReference type="CDD" id="cd02947">
    <property type="entry name" value="TRX_family"/>
    <property type="match status" value="1"/>
</dbReference>
<protein>
    <recommendedName>
        <fullName evidence="6">Thioredoxin domain-containing protein</fullName>
    </recommendedName>
</protein>
<evidence type="ECO:0000313" key="8">
    <source>
        <dbReference type="Proteomes" id="UP000297149"/>
    </source>
</evidence>
<evidence type="ECO:0000256" key="5">
    <source>
        <dbReference type="SAM" id="SignalP"/>
    </source>
</evidence>
<reference evidence="8" key="1">
    <citation type="submission" date="2019-02" db="EMBL/GenBank/DDBJ databases">
        <title>Isolation and identification of novel species under the genus Muribaculum.</title>
        <authorList>
            <person name="Miyake S."/>
            <person name="Ding Y."/>
            <person name="Low A."/>
            <person name="Soh M."/>
            <person name="Seedorf H."/>
        </authorList>
    </citation>
    <scope>NUCLEOTIDE SEQUENCE [LARGE SCALE GENOMIC DNA]</scope>
    <source>
        <strain evidence="8">H5</strain>
    </source>
</reference>
<keyword evidence="3" id="KW-1015">Disulfide bond</keyword>
<dbReference type="Gene3D" id="3.40.30.10">
    <property type="entry name" value="Glutaredoxin"/>
    <property type="match status" value="1"/>
</dbReference>
<dbReference type="PANTHER" id="PTHR45663">
    <property type="entry name" value="GEO12009P1"/>
    <property type="match status" value="1"/>
</dbReference>
<dbReference type="Proteomes" id="UP000297149">
    <property type="component" value="Chromosome"/>
</dbReference>
<evidence type="ECO:0000256" key="2">
    <source>
        <dbReference type="ARBA" id="ARBA00022982"/>
    </source>
</evidence>
<dbReference type="PANTHER" id="PTHR45663:SF11">
    <property type="entry name" value="GEO12009P1"/>
    <property type="match status" value="1"/>
</dbReference>
<dbReference type="InterPro" id="IPR013766">
    <property type="entry name" value="Thioredoxin_domain"/>
</dbReference>
<dbReference type="PROSITE" id="PS51352">
    <property type="entry name" value="THIOREDOXIN_2"/>
    <property type="match status" value="1"/>
</dbReference>
<dbReference type="GO" id="GO:0005737">
    <property type="term" value="C:cytoplasm"/>
    <property type="evidence" value="ECO:0007669"/>
    <property type="project" value="TreeGrafter"/>
</dbReference>
<dbReference type="InterPro" id="IPR017937">
    <property type="entry name" value="Thioredoxin_CS"/>
</dbReference>
<dbReference type="AlphaFoldDB" id="A0A4P7W189"/>
<keyword evidence="4" id="KW-0676">Redox-active center</keyword>
<proteinExistence type="predicted"/>
<feature type="chain" id="PRO_5020424443" description="Thioredoxin domain-containing protein" evidence="5">
    <location>
        <begin position="21"/>
        <end position="145"/>
    </location>
</feature>
<keyword evidence="5" id="KW-0732">Signal</keyword>
<evidence type="ECO:0000256" key="4">
    <source>
        <dbReference type="ARBA" id="ARBA00023284"/>
    </source>
</evidence>
<dbReference type="RefSeq" id="WP_123613890.1">
    <property type="nucleotide sequence ID" value="NZ_CAXHQF010000129.1"/>
</dbReference>
<evidence type="ECO:0000256" key="1">
    <source>
        <dbReference type="ARBA" id="ARBA00022448"/>
    </source>
</evidence>
<evidence type="ECO:0000313" key="7">
    <source>
        <dbReference type="EMBL" id="QCD41651.1"/>
    </source>
</evidence>
<keyword evidence="2" id="KW-0249">Electron transport</keyword>
<dbReference type="EMBL" id="CP039396">
    <property type="protein sequence ID" value="QCD41651.1"/>
    <property type="molecule type" value="Genomic_DNA"/>
</dbReference>
<dbReference type="SUPFAM" id="SSF52833">
    <property type="entry name" value="Thioredoxin-like"/>
    <property type="match status" value="1"/>
</dbReference>
<dbReference type="PROSITE" id="PS51257">
    <property type="entry name" value="PROKAR_LIPOPROTEIN"/>
    <property type="match status" value="1"/>
</dbReference>